<dbReference type="InterPro" id="IPR045134">
    <property type="entry name" value="UHRF1/2-like"/>
</dbReference>
<dbReference type="AlphaFoldDB" id="A0A7R9IN06"/>
<evidence type="ECO:0000259" key="5">
    <source>
        <dbReference type="Pfam" id="PF00628"/>
    </source>
</evidence>
<dbReference type="Pfam" id="PF00628">
    <property type="entry name" value="PHD"/>
    <property type="match status" value="1"/>
</dbReference>
<dbReference type="GO" id="GO:0008270">
    <property type="term" value="F:zinc ion binding"/>
    <property type="evidence" value="ECO:0007669"/>
    <property type="project" value="UniProtKB-KW"/>
</dbReference>
<reference evidence="7" key="1">
    <citation type="submission" date="2020-11" db="EMBL/GenBank/DDBJ databases">
        <authorList>
            <person name="Tran Van P."/>
        </authorList>
    </citation>
    <scope>NUCLEOTIDE SEQUENCE</scope>
</reference>
<proteinExistence type="predicted"/>
<dbReference type="GO" id="GO:0016567">
    <property type="term" value="P:protein ubiquitination"/>
    <property type="evidence" value="ECO:0007669"/>
    <property type="project" value="TreeGrafter"/>
</dbReference>
<evidence type="ECO:0000256" key="4">
    <source>
        <dbReference type="SAM" id="MobiDB-lite"/>
    </source>
</evidence>
<dbReference type="EMBL" id="OE004698">
    <property type="protein sequence ID" value="CAD7461381.1"/>
    <property type="molecule type" value="Genomic_DNA"/>
</dbReference>
<feature type="domain" description="PHD-type" evidence="5">
    <location>
        <begin position="193"/>
        <end position="227"/>
    </location>
</feature>
<dbReference type="PANTHER" id="PTHR14140:SF45">
    <property type="entry name" value="RING-TYPE E3 UBIQUITIN TRANSFERASE"/>
    <property type="match status" value="1"/>
</dbReference>
<dbReference type="Gene3D" id="2.30.30.1150">
    <property type="match status" value="1"/>
</dbReference>
<dbReference type="InterPro" id="IPR021991">
    <property type="entry name" value="TTD_dom"/>
</dbReference>
<evidence type="ECO:0000313" key="7">
    <source>
        <dbReference type="EMBL" id="CAD7461381.1"/>
    </source>
</evidence>
<feature type="region of interest" description="Disordered" evidence="4">
    <location>
        <begin position="352"/>
        <end position="374"/>
    </location>
</feature>
<sequence length="374" mass="43022">MDRAKNMTVGDLVDVKETDRGSWVEASILNIYKDPQYLPEETPNNDGRVYCVRRLIVDEIVDCFVSLGEIRPRARIVLQFEDLHVGDTVMVNYNEEDPKARGHWYDLTVQHLDIVKKKKVVSGTLHFTRDSYLNNITITFSDEIMRIEGNKLREEMTEEERELMHTHIDFRPRAPICSKCCDHPRRRCRACSCYLCGGKDDPEKQILCDECDQAYHLGCLDPPLVNLPEMDECLDLKKTFLESTDEELIPKVEYNIIEHLRDLATSFRNYFPAPNPENSWIRDCFECGDVQLTAEEQDALVDMTCDGSLKSVFKEYRLNQLWKVKMGLPVPMLEEIDEEFSDLDEIDVDVSGSDTSVSEVSSVSENESVDLSVA</sequence>
<keyword evidence="1" id="KW-0479">Metal-binding</keyword>
<dbReference type="Gene3D" id="2.30.30.140">
    <property type="match status" value="1"/>
</dbReference>
<dbReference type="Pfam" id="PF12148">
    <property type="entry name" value="TTD"/>
    <property type="match status" value="1"/>
</dbReference>
<dbReference type="InterPro" id="IPR011011">
    <property type="entry name" value="Znf_FYVE_PHD"/>
</dbReference>
<evidence type="ECO:0000256" key="2">
    <source>
        <dbReference type="ARBA" id="ARBA00022771"/>
    </source>
</evidence>
<dbReference type="SUPFAM" id="SSF57903">
    <property type="entry name" value="FYVE/PHD zinc finger"/>
    <property type="match status" value="1"/>
</dbReference>
<feature type="domain" description="UHRF1 tandem tudor" evidence="6">
    <location>
        <begin position="8"/>
        <end position="149"/>
    </location>
</feature>
<dbReference type="CDD" id="cd15525">
    <property type="entry name" value="PHD_UHRF1_2"/>
    <property type="match status" value="1"/>
</dbReference>
<accession>A0A7R9IN06</accession>
<organism evidence="7">
    <name type="scientific">Timema tahoe</name>
    <dbReference type="NCBI Taxonomy" id="61484"/>
    <lineage>
        <taxon>Eukaryota</taxon>
        <taxon>Metazoa</taxon>
        <taxon>Ecdysozoa</taxon>
        <taxon>Arthropoda</taxon>
        <taxon>Hexapoda</taxon>
        <taxon>Insecta</taxon>
        <taxon>Pterygota</taxon>
        <taxon>Neoptera</taxon>
        <taxon>Polyneoptera</taxon>
        <taxon>Phasmatodea</taxon>
        <taxon>Timematodea</taxon>
        <taxon>Timematoidea</taxon>
        <taxon>Timematidae</taxon>
        <taxon>Timema</taxon>
    </lineage>
</organism>
<keyword evidence="3" id="KW-0862">Zinc</keyword>
<protein>
    <submittedName>
        <fullName evidence="7">Uncharacterized protein</fullName>
    </submittedName>
</protein>
<dbReference type="PANTHER" id="PTHR14140">
    <property type="entry name" value="E3 UBIQUITIN-PROTEIN LIGASE UHRF-RELATED"/>
    <property type="match status" value="1"/>
</dbReference>
<evidence type="ECO:0000256" key="3">
    <source>
        <dbReference type="ARBA" id="ARBA00022833"/>
    </source>
</evidence>
<evidence type="ECO:0000256" key="1">
    <source>
        <dbReference type="ARBA" id="ARBA00022723"/>
    </source>
</evidence>
<keyword evidence="2" id="KW-0863">Zinc-finger</keyword>
<gene>
    <name evidence="7" type="ORF">TTEB3V08_LOCUS9293</name>
</gene>
<name>A0A7R9IN06_9NEOP</name>
<evidence type="ECO:0000259" key="6">
    <source>
        <dbReference type="Pfam" id="PF12148"/>
    </source>
</evidence>
<dbReference type="InterPro" id="IPR019787">
    <property type="entry name" value="Znf_PHD-finger"/>
</dbReference>
<dbReference type="GO" id="GO:0061630">
    <property type="term" value="F:ubiquitin protein ligase activity"/>
    <property type="evidence" value="ECO:0007669"/>
    <property type="project" value="TreeGrafter"/>
</dbReference>
<dbReference type="GO" id="GO:0044027">
    <property type="term" value="P:negative regulation of gene expression via chromosomal CpG island methylation"/>
    <property type="evidence" value="ECO:0007669"/>
    <property type="project" value="TreeGrafter"/>
</dbReference>